<dbReference type="Pfam" id="PF13895">
    <property type="entry name" value="Ig_2"/>
    <property type="match status" value="1"/>
</dbReference>
<evidence type="ECO:0000256" key="2">
    <source>
        <dbReference type="SAM" id="Phobius"/>
    </source>
</evidence>
<dbReference type="RefSeq" id="XP_055363393.1">
    <property type="nucleotide sequence ID" value="XM_055507418.1"/>
</dbReference>
<organism evidence="5 6">
    <name type="scientific">Betta splendens</name>
    <name type="common">Siamese fighting fish</name>
    <dbReference type="NCBI Taxonomy" id="158456"/>
    <lineage>
        <taxon>Eukaryota</taxon>
        <taxon>Metazoa</taxon>
        <taxon>Chordata</taxon>
        <taxon>Craniata</taxon>
        <taxon>Vertebrata</taxon>
        <taxon>Euteleostomi</taxon>
        <taxon>Actinopterygii</taxon>
        <taxon>Neopterygii</taxon>
        <taxon>Teleostei</taxon>
        <taxon>Neoteleostei</taxon>
        <taxon>Acanthomorphata</taxon>
        <taxon>Anabantaria</taxon>
        <taxon>Anabantiformes</taxon>
        <taxon>Anabantoidei</taxon>
        <taxon>Osphronemidae</taxon>
        <taxon>Betta</taxon>
    </lineage>
</organism>
<proteinExistence type="predicted"/>
<keyword evidence="1" id="KW-1015">Disulfide bond</keyword>
<dbReference type="InterPro" id="IPR013783">
    <property type="entry name" value="Ig-like_fold"/>
</dbReference>
<reference evidence="6" key="1">
    <citation type="submission" date="2025-08" db="UniProtKB">
        <authorList>
            <consortium name="RefSeq"/>
        </authorList>
    </citation>
    <scope>IDENTIFICATION</scope>
</reference>
<dbReference type="PANTHER" id="PTHR11738">
    <property type="entry name" value="MHC CLASS I NK CELL RECEPTOR"/>
    <property type="match status" value="1"/>
</dbReference>
<keyword evidence="3" id="KW-0732">Signal</keyword>
<feature type="domain" description="Ig-like" evidence="4">
    <location>
        <begin position="121"/>
        <end position="203"/>
    </location>
</feature>
<evidence type="ECO:0000313" key="6">
    <source>
        <dbReference type="RefSeq" id="XP_055363393.1"/>
    </source>
</evidence>
<dbReference type="Proteomes" id="UP000515150">
    <property type="component" value="Chromosome 3"/>
</dbReference>
<feature type="signal peptide" evidence="3">
    <location>
        <begin position="1"/>
        <end position="17"/>
    </location>
</feature>
<dbReference type="InterPro" id="IPR036179">
    <property type="entry name" value="Ig-like_dom_sf"/>
</dbReference>
<feature type="chain" id="PRO_5040972891" evidence="3">
    <location>
        <begin position="18"/>
        <end position="264"/>
    </location>
</feature>
<dbReference type="InterPro" id="IPR050412">
    <property type="entry name" value="Ig-like_Receptors_ImmuneReg"/>
</dbReference>
<dbReference type="PANTHER" id="PTHR11738:SF186">
    <property type="entry name" value="OSTEOCLAST-ASSOCIATED IMMUNOGLOBULIN-LIKE RECEPTOR"/>
    <property type="match status" value="1"/>
</dbReference>
<keyword evidence="5" id="KW-1185">Reference proteome</keyword>
<dbReference type="AlphaFoldDB" id="A0A9W2XNZ5"/>
<protein>
    <submittedName>
        <fullName evidence="6">Uncharacterized protein LOC129603888</fullName>
    </submittedName>
</protein>
<accession>A0A9W2XNZ5</accession>
<dbReference type="InterPro" id="IPR007110">
    <property type="entry name" value="Ig-like_dom"/>
</dbReference>
<evidence type="ECO:0000256" key="3">
    <source>
        <dbReference type="SAM" id="SignalP"/>
    </source>
</evidence>
<feature type="domain" description="Ig-like" evidence="4">
    <location>
        <begin position="24"/>
        <end position="95"/>
    </location>
</feature>
<dbReference type="GeneID" id="129603888"/>
<sequence length="264" mass="29055">MITPIFLLCILTRQALCQTKDISPAKIFAPLKTISEGSSLYITCSTFGSKKQSTVYVYLCKDGVGIDTAMQKKEQNDAHFAIRQVSRHDSGHYSCIYSRTKYKPSALNDTGSSRIQIQVIPSFLPADISVAGPSTVSEGNHVELRCTLSKTVQTLGECQLVQSYLTRNDTVVQVQRFNITQMEATFIIEGAVVKDSGSYSCIVLPLKCFEMNKGALYGNNSILVEVKASLVGQVMFYSGIISLMLSLGFCLWMIRHRCGSSKGK</sequence>
<dbReference type="SUPFAM" id="SSF48726">
    <property type="entry name" value="Immunoglobulin"/>
    <property type="match status" value="2"/>
</dbReference>
<dbReference type="PROSITE" id="PS50835">
    <property type="entry name" value="IG_LIKE"/>
    <property type="match status" value="2"/>
</dbReference>
<evidence type="ECO:0000259" key="4">
    <source>
        <dbReference type="PROSITE" id="PS50835"/>
    </source>
</evidence>
<dbReference type="OrthoDB" id="8957767at2759"/>
<gene>
    <name evidence="6" type="primary">LOC129603888</name>
</gene>
<dbReference type="KEGG" id="bspl:129603888"/>
<keyword evidence="2" id="KW-1133">Transmembrane helix</keyword>
<dbReference type="SMART" id="SM00409">
    <property type="entry name" value="IG"/>
    <property type="match status" value="2"/>
</dbReference>
<evidence type="ECO:0000313" key="5">
    <source>
        <dbReference type="Proteomes" id="UP000515150"/>
    </source>
</evidence>
<keyword evidence="2" id="KW-0812">Transmembrane</keyword>
<dbReference type="InterPro" id="IPR003599">
    <property type="entry name" value="Ig_sub"/>
</dbReference>
<feature type="transmembrane region" description="Helical" evidence="2">
    <location>
        <begin position="234"/>
        <end position="254"/>
    </location>
</feature>
<dbReference type="Gene3D" id="2.60.40.10">
    <property type="entry name" value="Immunoglobulins"/>
    <property type="match status" value="2"/>
</dbReference>
<evidence type="ECO:0000256" key="1">
    <source>
        <dbReference type="ARBA" id="ARBA00023157"/>
    </source>
</evidence>
<name>A0A9W2XNZ5_BETSP</name>
<dbReference type="GO" id="GO:0002764">
    <property type="term" value="P:immune response-regulating signaling pathway"/>
    <property type="evidence" value="ECO:0007669"/>
    <property type="project" value="TreeGrafter"/>
</dbReference>
<keyword evidence="2" id="KW-0472">Membrane</keyword>